<dbReference type="GO" id="GO:0005524">
    <property type="term" value="F:ATP binding"/>
    <property type="evidence" value="ECO:0007669"/>
    <property type="project" value="UniProtKB-KW"/>
</dbReference>
<feature type="compositionally biased region" description="Low complexity" evidence="6">
    <location>
        <begin position="40"/>
        <end position="51"/>
    </location>
</feature>
<name>A0A2S3U6T7_LACPN</name>
<dbReference type="PANTHER" id="PTHR43776:SF7">
    <property type="entry name" value="D,D-DIPEPTIDE TRANSPORT ATP-BINDING PROTEIN DDPF-RELATED"/>
    <property type="match status" value="1"/>
</dbReference>
<evidence type="ECO:0000259" key="7">
    <source>
        <dbReference type="Pfam" id="PF00005"/>
    </source>
</evidence>
<evidence type="ECO:0000256" key="6">
    <source>
        <dbReference type="SAM" id="MobiDB-lite"/>
    </source>
</evidence>
<reference evidence="8 9" key="1">
    <citation type="submission" date="2017-06" db="EMBL/GenBank/DDBJ databases">
        <title>Genome sequence of Lactobacillus plantarum subsp. plantarum strain SRCM101258.</title>
        <authorList>
            <person name="Cho S.H."/>
        </authorList>
    </citation>
    <scope>NUCLEOTIDE SEQUENCE [LARGE SCALE GENOMIC DNA]</scope>
    <source>
        <strain evidence="8 9">SRCM101258</strain>
    </source>
</reference>
<dbReference type="AlphaFoldDB" id="A0A2S3U6T7"/>
<feature type="domain" description="ABC transporter" evidence="7">
    <location>
        <begin position="12"/>
        <end position="49"/>
    </location>
</feature>
<protein>
    <submittedName>
        <fullName evidence="8">Oligopeptide transport ATP-binding protein AmiF</fullName>
    </submittedName>
</protein>
<comment type="similarity">
    <text evidence="2">Belongs to the ABC transporter superfamily.</text>
</comment>
<dbReference type="Proteomes" id="UP000236990">
    <property type="component" value="Unassembled WGS sequence"/>
</dbReference>
<dbReference type="InterPro" id="IPR027417">
    <property type="entry name" value="P-loop_NTPase"/>
</dbReference>
<dbReference type="InterPro" id="IPR003439">
    <property type="entry name" value="ABC_transporter-like_ATP-bd"/>
</dbReference>
<dbReference type="GO" id="GO:0016887">
    <property type="term" value="F:ATP hydrolysis activity"/>
    <property type="evidence" value="ECO:0007669"/>
    <property type="project" value="InterPro"/>
</dbReference>
<evidence type="ECO:0000313" key="8">
    <source>
        <dbReference type="EMBL" id="POD85901.1"/>
    </source>
</evidence>
<organism evidence="8 9">
    <name type="scientific">Lactiplantibacillus plantarum subsp. plantarum</name>
    <dbReference type="NCBI Taxonomy" id="337330"/>
    <lineage>
        <taxon>Bacteria</taxon>
        <taxon>Bacillati</taxon>
        <taxon>Bacillota</taxon>
        <taxon>Bacilli</taxon>
        <taxon>Lactobacillales</taxon>
        <taxon>Lactobacillaceae</taxon>
        <taxon>Lactiplantibacillus</taxon>
    </lineage>
</organism>
<comment type="subcellular location">
    <subcellularLocation>
        <location evidence="1">Cell membrane</location>
        <topology evidence="1">Peripheral membrane protein</topology>
    </subcellularLocation>
</comment>
<gene>
    <name evidence="8" type="ORF">S101258_01213</name>
</gene>
<dbReference type="EMBL" id="NKCZ01000090">
    <property type="protein sequence ID" value="POD85901.1"/>
    <property type="molecule type" value="Genomic_DNA"/>
</dbReference>
<evidence type="ECO:0000313" key="9">
    <source>
        <dbReference type="Proteomes" id="UP000236990"/>
    </source>
</evidence>
<keyword evidence="3" id="KW-0813">Transport</keyword>
<dbReference type="GO" id="GO:0005886">
    <property type="term" value="C:plasma membrane"/>
    <property type="evidence" value="ECO:0007669"/>
    <property type="project" value="UniProtKB-SubCell"/>
</dbReference>
<evidence type="ECO:0000256" key="1">
    <source>
        <dbReference type="ARBA" id="ARBA00004202"/>
    </source>
</evidence>
<evidence type="ECO:0000256" key="4">
    <source>
        <dbReference type="ARBA" id="ARBA00022741"/>
    </source>
</evidence>
<dbReference type="SUPFAM" id="SSF52540">
    <property type="entry name" value="P-loop containing nucleoside triphosphate hydrolases"/>
    <property type="match status" value="1"/>
</dbReference>
<dbReference type="PANTHER" id="PTHR43776">
    <property type="entry name" value="TRANSPORT ATP-BINDING PROTEIN"/>
    <property type="match status" value="1"/>
</dbReference>
<sequence>MIFTVLVKDDADRTKQVEDLLETVGLNKDHSSRYPHEFSGGQRQRIGIAGR</sequence>
<dbReference type="InterPro" id="IPR050319">
    <property type="entry name" value="ABC_transp_ATP-bind"/>
</dbReference>
<comment type="caution">
    <text evidence="8">The sequence shown here is derived from an EMBL/GenBank/DDBJ whole genome shotgun (WGS) entry which is preliminary data.</text>
</comment>
<dbReference type="Gene3D" id="3.40.50.300">
    <property type="entry name" value="P-loop containing nucleotide triphosphate hydrolases"/>
    <property type="match status" value="1"/>
</dbReference>
<keyword evidence="4" id="KW-0547">Nucleotide-binding</keyword>
<dbReference type="Pfam" id="PF00005">
    <property type="entry name" value="ABC_tran"/>
    <property type="match status" value="1"/>
</dbReference>
<accession>A0A2S3U6T7</accession>
<keyword evidence="5 8" id="KW-0067">ATP-binding</keyword>
<feature type="region of interest" description="Disordered" evidence="6">
    <location>
        <begin position="31"/>
        <end position="51"/>
    </location>
</feature>
<evidence type="ECO:0000256" key="5">
    <source>
        <dbReference type="ARBA" id="ARBA00022840"/>
    </source>
</evidence>
<proteinExistence type="inferred from homology"/>
<evidence type="ECO:0000256" key="3">
    <source>
        <dbReference type="ARBA" id="ARBA00022448"/>
    </source>
</evidence>
<evidence type="ECO:0000256" key="2">
    <source>
        <dbReference type="ARBA" id="ARBA00005417"/>
    </source>
</evidence>